<dbReference type="InterPro" id="IPR057476">
    <property type="entry name" value="Cux_N"/>
</dbReference>
<dbReference type="Pfam" id="PF08172">
    <property type="entry name" value="CASP_C"/>
    <property type="match status" value="1"/>
</dbReference>
<feature type="transmembrane region" description="Helical" evidence="11">
    <location>
        <begin position="688"/>
        <end position="709"/>
    </location>
</feature>
<evidence type="ECO:0000256" key="6">
    <source>
        <dbReference type="ARBA" id="ARBA00022989"/>
    </source>
</evidence>
<evidence type="ECO:0000256" key="2">
    <source>
        <dbReference type="ARBA" id="ARBA00006415"/>
    </source>
</evidence>
<evidence type="ECO:0000313" key="14">
    <source>
        <dbReference type="EMBL" id="CAH3149796.1"/>
    </source>
</evidence>
<dbReference type="InterPro" id="IPR012955">
    <property type="entry name" value="CASP_C"/>
</dbReference>
<reference evidence="14 15" key="1">
    <citation type="submission" date="2022-05" db="EMBL/GenBank/DDBJ databases">
        <authorList>
            <consortium name="Genoscope - CEA"/>
            <person name="William W."/>
        </authorList>
    </citation>
    <scope>NUCLEOTIDE SEQUENCE [LARGE SCALE GENOMIC DNA]</scope>
</reference>
<comment type="caution">
    <text evidence="14">The sequence shown here is derived from an EMBL/GenBank/DDBJ whole genome shotgun (WGS) entry which is preliminary data.</text>
</comment>
<feature type="coiled-coil region" evidence="10">
    <location>
        <begin position="490"/>
        <end position="517"/>
    </location>
</feature>
<dbReference type="PANTHER" id="PTHR14043:SF17">
    <property type="entry name" value="PROTEIN CASP"/>
    <property type="match status" value="1"/>
</dbReference>
<evidence type="ECO:0000256" key="10">
    <source>
        <dbReference type="SAM" id="Coils"/>
    </source>
</evidence>
<keyword evidence="5 11" id="KW-0812">Transmembrane</keyword>
<feature type="domain" description="CASP C-terminal" evidence="12">
    <location>
        <begin position="492"/>
        <end position="712"/>
    </location>
</feature>
<feature type="transmembrane region" description="Helical" evidence="11">
    <location>
        <begin position="70"/>
        <end position="87"/>
    </location>
</feature>
<dbReference type="EMBL" id="CALNXK010000087">
    <property type="protein sequence ID" value="CAH3149796.1"/>
    <property type="molecule type" value="Genomic_DNA"/>
</dbReference>
<evidence type="ECO:0000256" key="1">
    <source>
        <dbReference type="ARBA" id="ARBA00004409"/>
    </source>
</evidence>
<protein>
    <recommendedName>
        <fullName evidence="3">Protein CASP</fullName>
    </recommendedName>
</protein>
<keyword evidence="6 11" id="KW-1133">Transmembrane helix</keyword>
<evidence type="ECO:0000256" key="4">
    <source>
        <dbReference type="ARBA" id="ARBA00022448"/>
    </source>
</evidence>
<organism evidence="14 15">
    <name type="scientific">Porites lobata</name>
    <dbReference type="NCBI Taxonomy" id="104759"/>
    <lineage>
        <taxon>Eukaryota</taxon>
        <taxon>Metazoa</taxon>
        <taxon>Cnidaria</taxon>
        <taxon>Anthozoa</taxon>
        <taxon>Hexacorallia</taxon>
        <taxon>Scleractinia</taxon>
        <taxon>Fungiina</taxon>
        <taxon>Poritidae</taxon>
        <taxon>Porites</taxon>
    </lineage>
</organism>
<name>A0ABN8PSD2_9CNID</name>
<evidence type="ECO:0000256" key="7">
    <source>
        <dbReference type="ARBA" id="ARBA00023034"/>
    </source>
</evidence>
<evidence type="ECO:0000256" key="3">
    <source>
        <dbReference type="ARBA" id="ARBA00018691"/>
    </source>
</evidence>
<dbReference type="PANTHER" id="PTHR14043">
    <property type="entry name" value="CCAAT DISPLACEMENT PROTEIN-RELATED"/>
    <property type="match status" value="1"/>
</dbReference>
<feature type="domain" description="Cux N-terminal" evidence="13">
    <location>
        <begin position="125"/>
        <end position="179"/>
    </location>
</feature>
<evidence type="ECO:0000259" key="12">
    <source>
        <dbReference type="Pfam" id="PF08172"/>
    </source>
</evidence>
<proteinExistence type="inferred from homology"/>
<dbReference type="Proteomes" id="UP001159405">
    <property type="component" value="Unassembled WGS sequence"/>
</dbReference>
<evidence type="ECO:0000256" key="8">
    <source>
        <dbReference type="ARBA" id="ARBA00023054"/>
    </source>
</evidence>
<sequence>MTPSWRSKTKMAASSFVSMRNFWKEFSLPELQKSLDTTAAELAERQDGSDISRKKLVELSRDFKKNTPEVRQILVTFINFVVIYLFICTWKKIVLRYSEKQLNYICFLSPRILTFIDKPLLITREIRKKVAPLLKSFQAEIDALSKRSKASETAFLSIYKKLVDVPDPLPLLEQSVIQQQKVAKLQDYEIENKQLRETLEEYNTEFAEVKNQEVTINRLKEKLREYEEKIEDRVQARVKEKEKDIQKMFSDKEKALQEKQVSVAKKLGEAEHKAVTLQAALDSTQSELFDVKAKFDEMAAARSSEIEILEADVERANQRASSAERQVESLQEELLSTQNALQNIGDVQRPNMTETIDALSRSSLEHELAAKERQISQLVSDVQQLQVMQNRLKESGANEVSRLEDLLASKTTALQQMETKLDGQSDYEEIKRELSILKSVEFSTSEGESGEGRVESTPKSLEMLLLDKNKRLQSENTSLKVENVDLTGRYSDLQVQYNEAVNTVKEQKELITQLETDLLSVNALPSAFRGQGEGEAGPPSEKELVTNAVQQAVGAPTVGFTGENVATESLLPIVASQRERFKVRNMELEAQLRHNQQQISVLQNEVDTLRSDNVKLYEKIKFLQSYPSKGTSGKDDEAAVSRYSSQYEQRLDPFSAFNQREKQQRYLGLSAHEKVTLNLGRFILSNKVARTIAFFYTLLVHLMVFLVLYKLAYTESCKRDVASECAKR</sequence>
<evidence type="ECO:0000256" key="9">
    <source>
        <dbReference type="ARBA" id="ARBA00023136"/>
    </source>
</evidence>
<feature type="domain" description="Cux N-terminal" evidence="13">
    <location>
        <begin position="13"/>
        <end position="70"/>
    </location>
</feature>
<keyword evidence="8 10" id="KW-0175">Coiled coil</keyword>
<keyword evidence="9 11" id="KW-0472">Membrane</keyword>
<keyword evidence="7" id="KW-0333">Golgi apparatus</keyword>
<feature type="coiled-coil region" evidence="10">
    <location>
        <begin position="578"/>
        <end position="619"/>
    </location>
</feature>
<keyword evidence="15" id="KW-1185">Reference proteome</keyword>
<evidence type="ECO:0000256" key="5">
    <source>
        <dbReference type="ARBA" id="ARBA00022692"/>
    </source>
</evidence>
<accession>A0ABN8PSD2</accession>
<gene>
    <name evidence="14" type="ORF">PLOB_00047484</name>
</gene>
<feature type="coiled-coil region" evidence="10">
    <location>
        <begin position="178"/>
        <end position="420"/>
    </location>
</feature>
<comment type="similarity">
    <text evidence="2">Belongs to the CASP family.</text>
</comment>
<evidence type="ECO:0000256" key="11">
    <source>
        <dbReference type="SAM" id="Phobius"/>
    </source>
</evidence>
<comment type="subcellular location">
    <subcellularLocation>
        <location evidence="1">Golgi apparatus membrane</location>
        <topology evidence="1">Single-pass type IV membrane protein</topology>
    </subcellularLocation>
</comment>
<keyword evidence="4" id="KW-0813">Transport</keyword>
<evidence type="ECO:0000313" key="15">
    <source>
        <dbReference type="Proteomes" id="UP001159405"/>
    </source>
</evidence>
<evidence type="ECO:0000259" key="13">
    <source>
        <dbReference type="Pfam" id="PF25398"/>
    </source>
</evidence>
<dbReference type="Pfam" id="PF25398">
    <property type="entry name" value="CUX1_N"/>
    <property type="match status" value="2"/>
</dbReference>